<protein>
    <submittedName>
        <fullName evidence="2">Uncharacterized protein</fullName>
    </submittedName>
</protein>
<feature type="region of interest" description="Disordered" evidence="1">
    <location>
        <begin position="117"/>
        <end position="152"/>
    </location>
</feature>
<feature type="compositionally biased region" description="Basic residues" evidence="1">
    <location>
        <begin position="121"/>
        <end position="132"/>
    </location>
</feature>
<evidence type="ECO:0000313" key="2">
    <source>
        <dbReference type="EMBL" id="PIN27125.1"/>
    </source>
</evidence>
<comment type="caution">
    <text evidence="2">The sequence shown here is derived from an EMBL/GenBank/DDBJ whole genome shotgun (WGS) entry which is preliminary data.</text>
</comment>
<dbReference type="EMBL" id="NKXS01000008">
    <property type="protein sequence ID" value="PIN27125.1"/>
    <property type="molecule type" value="Genomic_DNA"/>
</dbReference>
<evidence type="ECO:0000256" key="1">
    <source>
        <dbReference type="SAM" id="MobiDB-lite"/>
    </source>
</evidence>
<dbReference type="STRING" id="429701.A0A2G9IBK3"/>
<reference evidence="3" key="1">
    <citation type="journal article" date="2018" name="Gigascience">
        <title>Genome assembly of the Pink Ipe (Handroanthus impetiginosus, Bignoniaceae), a highly valued, ecologically keystone Neotropical timber forest tree.</title>
        <authorList>
            <person name="Silva-Junior O.B."/>
            <person name="Grattapaglia D."/>
            <person name="Novaes E."/>
            <person name="Collevatti R.G."/>
        </authorList>
    </citation>
    <scope>NUCLEOTIDE SEQUENCE [LARGE SCALE GENOMIC DNA]</scope>
    <source>
        <strain evidence="3">cv. UFG-1</strain>
    </source>
</reference>
<dbReference type="AlphaFoldDB" id="A0A2G9IBK3"/>
<dbReference type="Proteomes" id="UP000231279">
    <property type="component" value="Unassembled WGS sequence"/>
</dbReference>
<evidence type="ECO:0000313" key="3">
    <source>
        <dbReference type="Proteomes" id="UP000231279"/>
    </source>
</evidence>
<accession>A0A2G9IBK3</accession>
<sequence length="237" mass="27324">MGVVTVSSSAARSPVGLNKMYLTRASLFKMPVILSFKNDESKNTALVVSRESVNLPLESKKENGKRLRKVRKRVERINAVKTDEASPSTLELDYSEAAAKLENIYKGRSATVEFDEEVKTQRRKRRESRRKRTGETEEIEEKSSENVVRSKRKGKRLNLEKRIALRMKKEGELVASSQKKKHNENDDDEKIDRLVRDYSASSDFVSLDWKKMKIPPVLPSSEHVWLFKLMQPMKEIV</sequence>
<gene>
    <name evidence="2" type="ORF">CDL12_00097</name>
</gene>
<keyword evidence="3" id="KW-1185">Reference proteome</keyword>
<name>A0A2G9IBK3_9LAMI</name>
<organism evidence="2 3">
    <name type="scientific">Handroanthus impetiginosus</name>
    <dbReference type="NCBI Taxonomy" id="429701"/>
    <lineage>
        <taxon>Eukaryota</taxon>
        <taxon>Viridiplantae</taxon>
        <taxon>Streptophyta</taxon>
        <taxon>Embryophyta</taxon>
        <taxon>Tracheophyta</taxon>
        <taxon>Spermatophyta</taxon>
        <taxon>Magnoliopsida</taxon>
        <taxon>eudicotyledons</taxon>
        <taxon>Gunneridae</taxon>
        <taxon>Pentapetalae</taxon>
        <taxon>asterids</taxon>
        <taxon>lamiids</taxon>
        <taxon>Lamiales</taxon>
        <taxon>Bignoniaceae</taxon>
        <taxon>Crescentiina</taxon>
        <taxon>Tabebuia alliance</taxon>
        <taxon>Handroanthus</taxon>
    </lineage>
</organism>
<dbReference type="OrthoDB" id="1103648at2759"/>
<proteinExistence type="predicted"/>